<proteinExistence type="predicted"/>
<organism evidence="3 4">
    <name type="scientific">Nocardioides marinquilinus</name>
    <dbReference type="NCBI Taxonomy" id="1210400"/>
    <lineage>
        <taxon>Bacteria</taxon>
        <taxon>Bacillati</taxon>
        <taxon>Actinomycetota</taxon>
        <taxon>Actinomycetes</taxon>
        <taxon>Propionibacteriales</taxon>
        <taxon>Nocardioidaceae</taxon>
        <taxon>Nocardioides</taxon>
    </lineage>
</organism>
<keyword evidence="2" id="KW-1133">Transmembrane helix</keyword>
<keyword evidence="2" id="KW-0812">Transmembrane</keyword>
<dbReference type="EMBL" id="BAABKG010000002">
    <property type="protein sequence ID" value="GAA5147953.1"/>
    <property type="molecule type" value="Genomic_DNA"/>
</dbReference>
<dbReference type="RefSeq" id="WP_345458041.1">
    <property type="nucleotide sequence ID" value="NZ_BAABKG010000002.1"/>
</dbReference>
<dbReference type="InterPro" id="IPR045931">
    <property type="entry name" value="DUF6350"/>
</dbReference>
<gene>
    <name evidence="3" type="ORF">GCM10023340_21140</name>
</gene>
<keyword evidence="2" id="KW-0472">Membrane</keyword>
<feature type="transmembrane region" description="Helical" evidence="2">
    <location>
        <begin position="349"/>
        <end position="371"/>
    </location>
</feature>
<evidence type="ECO:0000256" key="1">
    <source>
        <dbReference type="SAM" id="MobiDB-lite"/>
    </source>
</evidence>
<feature type="transmembrane region" description="Helical" evidence="2">
    <location>
        <begin position="138"/>
        <end position="159"/>
    </location>
</feature>
<comment type="caution">
    <text evidence="3">The sequence shown here is derived from an EMBL/GenBank/DDBJ whole genome shotgun (WGS) entry which is preliminary data.</text>
</comment>
<evidence type="ECO:0008006" key="5">
    <source>
        <dbReference type="Google" id="ProtNLM"/>
    </source>
</evidence>
<feature type="transmembrane region" description="Helical" evidence="2">
    <location>
        <begin position="391"/>
        <end position="412"/>
    </location>
</feature>
<evidence type="ECO:0000313" key="4">
    <source>
        <dbReference type="Proteomes" id="UP001500221"/>
    </source>
</evidence>
<feature type="transmembrane region" description="Helical" evidence="2">
    <location>
        <begin position="276"/>
        <end position="298"/>
    </location>
</feature>
<evidence type="ECO:0000256" key="2">
    <source>
        <dbReference type="SAM" id="Phobius"/>
    </source>
</evidence>
<feature type="transmembrane region" description="Helical" evidence="2">
    <location>
        <begin position="318"/>
        <end position="337"/>
    </location>
</feature>
<feature type="transmembrane region" description="Helical" evidence="2">
    <location>
        <begin position="88"/>
        <end position="111"/>
    </location>
</feature>
<accession>A0ABP9PRN3</accession>
<protein>
    <recommendedName>
        <fullName evidence="5">Integral membrane protein</fullName>
    </recommendedName>
</protein>
<sequence>MTSLLPPDARTRRPSPTAGQTRRDLAARRPLALVALAGGLGAAAAPLLVCLALGVTGWFLTDGGSHGTPRDGLRIGALSWLTAHGSGFSIDGVAITAVPLGLTLACAWAAWRLGHRVGTAVSGHGPDADGILDGQRDLVVPLAGALFAAGYLAVAWATFSLTATPQTDPDGRRLVLWALAVCLLAGVPAIAVGAGRAAIWTASLPATLRAGAVVARRTITLWLLVGVVAFLVALAVDLSTAANVMTQLGGGGGAIAVMVVLGVALLPNAGAFAGSYLLGPGFTVGAGTLVTPASAVLGPLPAFPMLAALPDEGVAPGWTRWLAVLPLLVAFLAAAWSQRAWPTPYYVEAAVRGVAGGIGAGVLVGLLASLAGGAVGPGRMRDVGPIVFDTLLHAVTAFGFGGLLGGLLVCWWQRRRLPVDVELD</sequence>
<feature type="transmembrane region" description="Helical" evidence="2">
    <location>
        <begin position="219"/>
        <end position="236"/>
    </location>
</feature>
<dbReference type="Proteomes" id="UP001500221">
    <property type="component" value="Unassembled WGS sequence"/>
</dbReference>
<reference evidence="4" key="1">
    <citation type="journal article" date="2019" name="Int. J. Syst. Evol. Microbiol.">
        <title>The Global Catalogue of Microorganisms (GCM) 10K type strain sequencing project: providing services to taxonomists for standard genome sequencing and annotation.</title>
        <authorList>
            <consortium name="The Broad Institute Genomics Platform"/>
            <consortium name="The Broad Institute Genome Sequencing Center for Infectious Disease"/>
            <person name="Wu L."/>
            <person name="Ma J."/>
        </authorList>
    </citation>
    <scope>NUCLEOTIDE SEQUENCE [LARGE SCALE GENOMIC DNA]</scope>
    <source>
        <strain evidence="4">JCM 18459</strain>
    </source>
</reference>
<feature type="transmembrane region" description="Helical" evidence="2">
    <location>
        <begin position="31"/>
        <end position="60"/>
    </location>
</feature>
<name>A0ABP9PRN3_9ACTN</name>
<dbReference type="Pfam" id="PF19877">
    <property type="entry name" value="DUF6350"/>
    <property type="match status" value="1"/>
</dbReference>
<evidence type="ECO:0000313" key="3">
    <source>
        <dbReference type="EMBL" id="GAA5147953.1"/>
    </source>
</evidence>
<feature type="region of interest" description="Disordered" evidence="1">
    <location>
        <begin position="1"/>
        <end position="22"/>
    </location>
</feature>
<feature type="transmembrane region" description="Helical" evidence="2">
    <location>
        <begin position="174"/>
        <end position="199"/>
    </location>
</feature>
<feature type="transmembrane region" description="Helical" evidence="2">
    <location>
        <begin position="248"/>
        <end position="269"/>
    </location>
</feature>
<keyword evidence="4" id="KW-1185">Reference proteome</keyword>